<dbReference type="InterPro" id="IPR050491">
    <property type="entry name" value="AmpC-like"/>
</dbReference>
<proteinExistence type="predicted"/>
<comment type="caution">
    <text evidence="3">The sequence shown here is derived from an EMBL/GenBank/DDBJ whole genome shotgun (WGS) entry which is preliminary data.</text>
</comment>
<dbReference type="EC" id="3.1.1.103" evidence="3"/>
<dbReference type="Pfam" id="PF00144">
    <property type="entry name" value="Beta-lactamase"/>
    <property type="match status" value="1"/>
</dbReference>
<keyword evidence="1" id="KW-0732">Signal</keyword>
<dbReference type="InterPro" id="IPR012338">
    <property type="entry name" value="Beta-lactam/transpept-like"/>
</dbReference>
<organism evidence="3 4">
    <name type="scientific">Algoriphagus sediminis</name>
    <dbReference type="NCBI Taxonomy" id="3057113"/>
    <lineage>
        <taxon>Bacteria</taxon>
        <taxon>Pseudomonadati</taxon>
        <taxon>Bacteroidota</taxon>
        <taxon>Cytophagia</taxon>
        <taxon>Cytophagales</taxon>
        <taxon>Cyclobacteriaceae</taxon>
        <taxon>Algoriphagus</taxon>
    </lineage>
</organism>
<feature type="domain" description="Beta-lactamase-related" evidence="2">
    <location>
        <begin position="43"/>
        <end position="333"/>
    </location>
</feature>
<dbReference type="Proteomes" id="UP001171916">
    <property type="component" value="Unassembled WGS sequence"/>
</dbReference>
<evidence type="ECO:0000256" key="1">
    <source>
        <dbReference type="SAM" id="SignalP"/>
    </source>
</evidence>
<dbReference type="RefSeq" id="WP_290002256.1">
    <property type="nucleotide sequence ID" value="NZ_JAUEPH010000007.1"/>
</dbReference>
<dbReference type="GO" id="GO:0016787">
    <property type="term" value="F:hydrolase activity"/>
    <property type="evidence" value="ECO:0007669"/>
    <property type="project" value="UniProtKB-KW"/>
</dbReference>
<evidence type="ECO:0000313" key="3">
    <source>
        <dbReference type="EMBL" id="MDN3205608.1"/>
    </source>
</evidence>
<dbReference type="PANTHER" id="PTHR46825">
    <property type="entry name" value="D-ALANYL-D-ALANINE-CARBOXYPEPTIDASE/ENDOPEPTIDASE AMPH"/>
    <property type="match status" value="1"/>
</dbReference>
<protein>
    <submittedName>
        <fullName evidence="3">Serine hydrolase domain-containing protein</fullName>
        <ecNumber evidence="3">3.1.1.103</ecNumber>
    </submittedName>
</protein>
<keyword evidence="4" id="KW-1185">Reference proteome</keyword>
<dbReference type="InterPro" id="IPR001466">
    <property type="entry name" value="Beta-lactam-related"/>
</dbReference>
<sequence length="357" mass="40527">MKAKLLLVALLISVQAGFAQNYQKILQDELSDEMPGILFSIKSGDGKTQWSGAAGVTSIEEGSELMPENTFRMASVTKTYVAAAILRLMEKGILNLDDPISPHISEEHQAILSQDYEVDKITIRQTLRHSAGFFDHTNAPDFFPRVLENPDYEWTRTEQFQLCVDQGEPIGPPGEQFRYSDTGYLILGEIIERYTGKDLDGGIKELLKLESFGLERTDFERKDPKTDELRIHQYFQGIDTYGFSPTIDYYGGGGLLSTTEELVLFFEALFTDQIFEKPETLEIMLEPVTYSSRAGMDYQMGMYRIQINDMLAYTHTGFWGTQVVYMPQLDLYMSANYSSIWKGSGIAPVFSKILREF</sequence>
<evidence type="ECO:0000259" key="2">
    <source>
        <dbReference type="Pfam" id="PF00144"/>
    </source>
</evidence>
<reference evidence="3" key="1">
    <citation type="submission" date="2023-06" db="EMBL/GenBank/DDBJ databases">
        <title>Robiginitalea aurantiacus sp. nov. and Algoriphagus sediminis sp. nov., isolated from coastal sediment.</title>
        <authorList>
            <person name="Zhou Z.Y."/>
            <person name="An J."/>
            <person name="Jia Y.W."/>
            <person name="Du Z.J."/>
        </authorList>
    </citation>
    <scope>NUCLEOTIDE SEQUENCE</scope>
    <source>
        <strain evidence="3">C2-7</strain>
    </source>
</reference>
<dbReference type="PROSITE" id="PS00146">
    <property type="entry name" value="BETA_LACTAMASE_A"/>
    <property type="match status" value="1"/>
</dbReference>
<dbReference type="EMBL" id="JAUEPH010000007">
    <property type="protein sequence ID" value="MDN3205608.1"/>
    <property type="molecule type" value="Genomic_DNA"/>
</dbReference>
<dbReference type="PANTHER" id="PTHR46825:SF9">
    <property type="entry name" value="BETA-LACTAMASE-RELATED DOMAIN-CONTAINING PROTEIN"/>
    <property type="match status" value="1"/>
</dbReference>
<evidence type="ECO:0000313" key="4">
    <source>
        <dbReference type="Proteomes" id="UP001171916"/>
    </source>
</evidence>
<dbReference type="InterPro" id="IPR023650">
    <property type="entry name" value="Beta-lactam_class-A_AS"/>
</dbReference>
<dbReference type="Gene3D" id="3.40.710.10">
    <property type="entry name" value="DD-peptidase/beta-lactamase superfamily"/>
    <property type="match status" value="1"/>
</dbReference>
<feature type="signal peptide" evidence="1">
    <location>
        <begin position="1"/>
        <end position="19"/>
    </location>
</feature>
<keyword evidence="3" id="KW-0378">Hydrolase</keyword>
<feature type="chain" id="PRO_5046588387" evidence="1">
    <location>
        <begin position="20"/>
        <end position="357"/>
    </location>
</feature>
<accession>A0ABT7YGG0</accession>
<gene>
    <name evidence="3" type="ORF">QVH07_15710</name>
</gene>
<dbReference type="SUPFAM" id="SSF56601">
    <property type="entry name" value="beta-lactamase/transpeptidase-like"/>
    <property type="match status" value="1"/>
</dbReference>
<name>A0ABT7YGG0_9BACT</name>